<reference evidence="1 2" key="1">
    <citation type="submission" date="2023-09" db="EMBL/GenBank/DDBJ databases">
        <title>The genome sequence of Streptomyces anthocyanicus.</title>
        <authorList>
            <person name="Mo P."/>
        </authorList>
    </citation>
    <scope>NUCLEOTIDE SEQUENCE [LARGE SCALE GENOMIC DNA]</scope>
    <source>
        <strain evidence="1 2">JCM 4387</strain>
    </source>
</reference>
<sequence>MAHPAQITPASHRELIQTYGVGCFGEFVWVFADGAPNSNLDITDSTYQLRSILREKTPNHLSRVLEEHRSTSDHLVQWGVTDNADVLAWIAVGEPERWPTVIIQAGQLDAVVSPVSSTATVLHLLTGSLHIPFFPSDFPSERPEFSANPYE</sequence>
<organism evidence="1 2">
    <name type="scientific">Streptomyces violaceus</name>
    <name type="common">Streptomyces venezuelae</name>
    <dbReference type="NCBI Taxonomy" id="1936"/>
    <lineage>
        <taxon>Bacteria</taxon>
        <taxon>Bacillati</taxon>
        <taxon>Actinomycetota</taxon>
        <taxon>Actinomycetes</taxon>
        <taxon>Kitasatosporales</taxon>
        <taxon>Streptomycetaceae</taxon>
        <taxon>Streptomyces</taxon>
    </lineage>
</organism>
<dbReference type="Proteomes" id="UP001249394">
    <property type="component" value="Chromosome"/>
</dbReference>
<proteinExistence type="predicted"/>
<accession>A0ABY9UAV8</accession>
<name>A0ABY9UAV8_STRVL</name>
<gene>
    <name evidence="1" type="ORF">RI060_20310</name>
</gene>
<keyword evidence="2" id="KW-1185">Reference proteome</keyword>
<protein>
    <submittedName>
        <fullName evidence="1">Uncharacterized protein</fullName>
    </submittedName>
</protein>
<evidence type="ECO:0000313" key="1">
    <source>
        <dbReference type="EMBL" id="WND19549.1"/>
    </source>
</evidence>
<evidence type="ECO:0000313" key="2">
    <source>
        <dbReference type="Proteomes" id="UP001249394"/>
    </source>
</evidence>
<dbReference type="EMBL" id="CP134213">
    <property type="protein sequence ID" value="WND19549.1"/>
    <property type="molecule type" value="Genomic_DNA"/>
</dbReference>